<dbReference type="Gene3D" id="1.10.10.60">
    <property type="entry name" value="Homeodomain-like"/>
    <property type="match status" value="1"/>
</dbReference>
<name>A0A2P9AWB6_9HYPH</name>
<dbReference type="Pfam" id="PF14525">
    <property type="entry name" value="AraC_binding_2"/>
    <property type="match status" value="1"/>
</dbReference>
<dbReference type="InterPro" id="IPR009057">
    <property type="entry name" value="Homeodomain-like_sf"/>
</dbReference>
<organism evidence="6 7">
    <name type="scientific">Mesorhizobium delmotii</name>
    <dbReference type="NCBI Taxonomy" id="1631247"/>
    <lineage>
        <taxon>Bacteria</taxon>
        <taxon>Pseudomonadati</taxon>
        <taxon>Pseudomonadota</taxon>
        <taxon>Alphaproteobacteria</taxon>
        <taxon>Hyphomicrobiales</taxon>
        <taxon>Phyllobacteriaceae</taxon>
        <taxon>Mesorhizobium</taxon>
    </lineage>
</organism>
<evidence type="ECO:0000313" key="6">
    <source>
        <dbReference type="EMBL" id="SJM35456.1"/>
    </source>
</evidence>
<dbReference type="InterPro" id="IPR018060">
    <property type="entry name" value="HTH_AraC"/>
</dbReference>
<dbReference type="InterPro" id="IPR035418">
    <property type="entry name" value="AraC-bd_2"/>
</dbReference>
<evidence type="ECO:0000256" key="1">
    <source>
        <dbReference type="ARBA" id="ARBA00023015"/>
    </source>
</evidence>
<dbReference type="PANTHER" id="PTHR46796:SF6">
    <property type="entry name" value="ARAC SUBFAMILY"/>
    <property type="match status" value="1"/>
</dbReference>
<dbReference type="Pfam" id="PF12833">
    <property type="entry name" value="HTH_18"/>
    <property type="match status" value="1"/>
</dbReference>
<dbReference type="InterPro" id="IPR020449">
    <property type="entry name" value="Tscrpt_reg_AraC-type_HTH"/>
</dbReference>
<evidence type="ECO:0000256" key="3">
    <source>
        <dbReference type="ARBA" id="ARBA00023163"/>
    </source>
</evidence>
<evidence type="ECO:0000313" key="7">
    <source>
        <dbReference type="Proteomes" id="UP000245698"/>
    </source>
</evidence>
<accession>A0A2P9AWB6</accession>
<dbReference type="GO" id="GO:0003700">
    <property type="term" value="F:DNA-binding transcription factor activity"/>
    <property type="evidence" value="ECO:0007669"/>
    <property type="project" value="InterPro"/>
</dbReference>
<keyword evidence="3" id="KW-0804">Transcription</keyword>
<dbReference type="RefSeq" id="WP_123151693.1">
    <property type="nucleotide sequence ID" value="NZ_FUIG01000092.1"/>
</dbReference>
<keyword evidence="7" id="KW-1185">Reference proteome</keyword>
<dbReference type="PRINTS" id="PR00032">
    <property type="entry name" value="HTHARAC"/>
</dbReference>
<evidence type="ECO:0000256" key="4">
    <source>
        <dbReference type="SAM" id="MobiDB-lite"/>
    </source>
</evidence>
<protein>
    <recommendedName>
        <fullName evidence="5">HTH araC/xylS-type domain-containing protein</fullName>
    </recommendedName>
</protein>
<keyword evidence="1" id="KW-0805">Transcription regulation</keyword>
<feature type="domain" description="HTH araC/xylS-type" evidence="5">
    <location>
        <begin position="209"/>
        <end position="311"/>
    </location>
</feature>
<gene>
    <name evidence="6" type="ORF">BQ8482_80090</name>
</gene>
<dbReference type="SMART" id="SM00342">
    <property type="entry name" value="HTH_ARAC"/>
    <property type="match status" value="1"/>
</dbReference>
<reference evidence="7" key="1">
    <citation type="submission" date="2016-12" db="EMBL/GenBank/DDBJ databases">
        <authorList>
            <person name="Brunel B."/>
        </authorList>
    </citation>
    <scope>NUCLEOTIDE SEQUENCE [LARGE SCALE GENOMIC DNA]</scope>
</reference>
<feature type="region of interest" description="Disordered" evidence="4">
    <location>
        <begin position="305"/>
        <end position="324"/>
    </location>
</feature>
<proteinExistence type="predicted"/>
<keyword evidence="2" id="KW-0238">DNA-binding</keyword>
<dbReference type="Proteomes" id="UP000245698">
    <property type="component" value="Unassembled WGS sequence"/>
</dbReference>
<evidence type="ECO:0000259" key="5">
    <source>
        <dbReference type="PROSITE" id="PS01124"/>
    </source>
</evidence>
<sequence length="324" mass="35756">MNGTDFASLHFSTRELAPDKRLQALRELFDRAVRLNIDTEPGRVVEMQMHVAPGLRRARMLSPLTARLTRSAPMLADGEDTICLMMKTSGHMALAQGRREGVPEIGDGVLLVYREPVELHFVDATYLSVRVPFTALAGLADVEAAAARRIPATTEALSLLRSYVAGLPDRFADPRLARLCATHVYDLIALAIGATEEGREIAGQRGLRAARLQAIKADVVKDAAIQIDELAARHGISPRYVQMLFEAAGTTFSAFALERRLDAARTMLTSPRYASWSVTELAFEAGFSDLSHFNRRFKRRFLMTPSEMRHNGKPEATTDPNIAP</sequence>
<dbReference type="AlphaFoldDB" id="A0A2P9AWB6"/>
<dbReference type="PROSITE" id="PS01124">
    <property type="entry name" value="HTH_ARAC_FAMILY_2"/>
    <property type="match status" value="1"/>
</dbReference>
<dbReference type="PANTHER" id="PTHR46796">
    <property type="entry name" value="HTH-TYPE TRANSCRIPTIONAL ACTIVATOR RHAS-RELATED"/>
    <property type="match status" value="1"/>
</dbReference>
<evidence type="ECO:0000256" key="2">
    <source>
        <dbReference type="ARBA" id="ARBA00023125"/>
    </source>
</evidence>
<dbReference type="InterPro" id="IPR050204">
    <property type="entry name" value="AraC_XylS_family_regulators"/>
</dbReference>
<dbReference type="SUPFAM" id="SSF46689">
    <property type="entry name" value="Homeodomain-like"/>
    <property type="match status" value="1"/>
</dbReference>
<dbReference type="EMBL" id="FUIG01000092">
    <property type="protein sequence ID" value="SJM35456.1"/>
    <property type="molecule type" value="Genomic_DNA"/>
</dbReference>
<dbReference type="GO" id="GO:0043565">
    <property type="term" value="F:sequence-specific DNA binding"/>
    <property type="evidence" value="ECO:0007669"/>
    <property type="project" value="InterPro"/>
</dbReference>